<proteinExistence type="predicted"/>
<dbReference type="Gene3D" id="3.90.228.10">
    <property type="match status" value="1"/>
</dbReference>
<dbReference type="AlphaFoldDB" id="A0A813E0D1"/>
<reference evidence="4" key="1">
    <citation type="submission" date="2021-02" db="EMBL/GenBank/DDBJ databases">
        <authorList>
            <person name="Dougan E. K."/>
            <person name="Rhodes N."/>
            <person name="Thang M."/>
            <person name="Chan C."/>
        </authorList>
    </citation>
    <scope>NUCLEOTIDE SEQUENCE</scope>
</reference>
<dbReference type="EMBL" id="CAJNNV010005496">
    <property type="protein sequence ID" value="CAE8592139.1"/>
    <property type="molecule type" value="Genomic_DNA"/>
</dbReference>
<dbReference type="Proteomes" id="UP000654075">
    <property type="component" value="Unassembled WGS sequence"/>
</dbReference>
<evidence type="ECO:0008006" key="7">
    <source>
        <dbReference type="Google" id="ProtNLM"/>
    </source>
</evidence>
<feature type="region of interest" description="Disordered" evidence="1">
    <location>
        <begin position="114"/>
        <end position="141"/>
    </location>
</feature>
<dbReference type="SUPFAM" id="SSF56399">
    <property type="entry name" value="ADP-ribosylation"/>
    <property type="match status" value="1"/>
</dbReference>
<name>A0A813E0D1_POLGL</name>
<evidence type="ECO:0000256" key="1">
    <source>
        <dbReference type="SAM" id="MobiDB-lite"/>
    </source>
</evidence>
<gene>
    <name evidence="4" type="ORF">PGLA1383_LOCUS10797</name>
    <name evidence="3" type="ORF">PGLA1383_LOCUS2079</name>
    <name evidence="5" type="ORF">PGLA2088_LOCUS42342</name>
</gene>
<dbReference type="Proteomes" id="UP000626109">
    <property type="component" value="Unassembled WGS sequence"/>
</dbReference>
<evidence type="ECO:0000313" key="3">
    <source>
        <dbReference type="EMBL" id="CAE8583092.1"/>
    </source>
</evidence>
<evidence type="ECO:0000313" key="6">
    <source>
        <dbReference type="Proteomes" id="UP000654075"/>
    </source>
</evidence>
<feature type="compositionally biased region" description="Acidic residues" evidence="1">
    <location>
        <begin position="58"/>
        <end position="67"/>
    </location>
</feature>
<feature type="compositionally biased region" description="Polar residues" evidence="1">
    <location>
        <begin position="40"/>
        <end position="50"/>
    </location>
</feature>
<evidence type="ECO:0000256" key="2">
    <source>
        <dbReference type="SAM" id="SignalP"/>
    </source>
</evidence>
<comment type="caution">
    <text evidence="4">The sequence shown here is derived from an EMBL/GenBank/DDBJ whole genome shotgun (WGS) entry which is preliminary data.</text>
</comment>
<sequence>MVQTWTILQLLFVAVSASDESCWLDGSECELSLRQLRVKTSSVPTSQASQKLDPVPADLDEKEGPEDSLDKLDQNSTLTDERDLELTDLPLPGGWGEAASAEVHLKILMDYYPPPRHHRRRRRRTPAVDSRRRQPSPSGPVMTLYHQTSKAAGAMILKSGFQPGRSGYCGGGIYFATSPEATGRKAIGPDSQKGFILKATVRLGKVKQMGSQCDRSMSGGQLKGLGFDSIHFNPGDGDEYVVYSSSHVISISPYR</sequence>
<feature type="compositionally biased region" description="Basic and acidic residues" evidence="1">
    <location>
        <begin position="68"/>
        <end position="84"/>
    </location>
</feature>
<dbReference type="EMBL" id="CAJNNV010000599">
    <property type="protein sequence ID" value="CAE8583092.1"/>
    <property type="molecule type" value="Genomic_DNA"/>
</dbReference>
<protein>
    <recommendedName>
        <fullName evidence="7">PARP</fullName>
    </recommendedName>
</protein>
<feature type="compositionally biased region" description="Basic residues" evidence="1">
    <location>
        <begin position="115"/>
        <end position="125"/>
    </location>
</feature>
<keyword evidence="2" id="KW-0732">Signal</keyword>
<dbReference type="OrthoDB" id="439270at2759"/>
<dbReference type="EMBL" id="CAJNNW010034250">
    <property type="protein sequence ID" value="CAE8722123.1"/>
    <property type="molecule type" value="Genomic_DNA"/>
</dbReference>
<evidence type="ECO:0000313" key="5">
    <source>
        <dbReference type="EMBL" id="CAE8722123.1"/>
    </source>
</evidence>
<feature type="chain" id="PRO_5036408784" description="PARP" evidence="2">
    <location>
        <begin position="18"/>
        <end position="255"/>
    </location>
</feature>
<accession>A0A813E0D1</accession>
<organism evidence="4 6">
    <name type="scientific">Polarella glacialis</name>
    <name type="common">Dinoflagellate</name>
    <dbReference type="NCBI Taxonomy" id="89957"/>
    <lineage>
        <taxon>Eukaryota</taxon>
        <taxon>Sar</taxon>
        <taxon>Alveolata</taxon>
        <taxon>Dinophyceae</taxon>
        <taxon>Suessiales</taxon>
        <taxon>Suessiaceae</taxon>
        <taxon>Polarella</taxon>
    </lineage>
</organism>
<feature type="region of interest" description="Disordered" evidence="1">
    <location>
        <begin position="40"/>
        <end position="84"/>
    </location>
</feature>
<keyword evidence="6" id="KW-1185">Reference proteome</keyword>
<feature type="signal peptide" evidence="2">
    <location>
        <begin position="1"/>
        <end position="17"/>
    </location>
</feature>
<evidence type="ECO:0000313" key="4">
    <source>
        <dbReference type="EMBL" id="CAE8592139.1"/>
    </source>
</evidence>